<dbReference type="Proteomes" id="UP000223527">
    <property type="component" value="Unassembled WGS sequence"/>
</dbReference>
<sequence>MSLDSASLLPTLVQPSLRADMDGLDSILLTGRQLSSAKALLDLLGQVLADTDMLAMEASRLLERLAGAAAADEGQHAAMARYQRNFDEILSLLAACRRIGQALTGGVEDGAPGMLRSLELLERTAGRLPGPPASPAAALAMLPHLGAFTLAVAEARDSLAADRGAVEARLSLNLERLDEHQPRLGALEDTDLLKEAARLQALQIRQQLDGQAIGLGALVPRCLLDLRGG</sequence>
<evidence type="ECO:0000313" key="2">
    <source>
        <dbReference type="Proteomes" id="UP000223527"/>
    </source>
</evidence>
<name>A0A2C6ZDV8_9PROT</name>
<dbReference type="EMBL" id="PDNU01000002">
    <property type="protein sequence ID" value="PHK96661.1"/>
    <property type="molecule type" value="Genomic_DNA"/>
</dbReference>
<dbReference type="AlphaFoldDB" id="A0A2C6ZDV8"/>
<organism evidence="1 2">
    <name type="scientific">Teichococcus rhizosphaerae</name>
    <dbReference type="NCBI Taxonomy" id="1335062"/>
    <lineage>
        <taxon>Bacteria</taxon>
        <taxon>Pseudomonadati</taxon>
        <taxon>Pseudomonadota</taxon>
        <taxon>Alphaproteobacteria</taxon>
        <taxon>Acetobacterales</taxon>
        <taxon>Roseomonadaceae</taxon>
        <taxon>Roseomonas</taxon>
    </lineage>
</organism>
<dbReference type="RefSeq" id="WP_099093805.1">
    <property type="nucleotide sequence ID" value="NZ_PDNU01000002.1"/>
</dbReference>
<comment type="caution">
    <text evidence="1">The sequence shown here is derived from an EMBL/GenBank/DDBJ whole genome shotgun (WGS) entry which is preliminary data.</text>
</comment>
<proteinExistence type="predicted"/>
<dbReference type="OrthoDB" id="7269163at2"/>
<gene>
    <name evidence="1" type="ORF">CR162_01725</name>
</gene>
<protein>
    <submittedName>
        <fullName evidence="1">Uncharacterized protein</fullName>
    </submittedName>
</protein>
<evidence type="ECO:0000313" key="1">
    <source>
        <dbReference type="EMBL" id="PHK96661.1"/>
    </source>
</evidence>
<dbReference type="SUPFAM" id="SSF64518">
    <property type="entry name" value="Phase 1 flagellin"/>
    <property type="match status" value="1"/>
</dbReference>
<keyword evidence="2" id="KW-1185">Reference proteome</keyword>
<reference evidence="1 2" key="1">
    <citation type="submission" date="2017-10" db="EMBL/GenBank/DDBJ databases">
        <authorList>
            <person name="Banno H."/>
            <person name="Chua N.-H."/>
        </authorList>
    </citation>
    <scope>NUCLEOTIDE SEQUENCE [LARGE SCALE GENOMIC DNA]</scope>
    <source>
        <strain evidence="1 2">YW11</strain>
    </source>
</reference>
<accession>A0A2C6ZDV8</accession>